<feature type="domain" description="Intracellular proteinase inhibitor BsuPI" evidence="1">
    <location>
        <begin position="87"/>
        <end position="186"/>
    </location>
</feature>
<keyword evidence="3" id="KW-1185">Reference proteome</keyword>
<comment type="caution">
    <text evidence="2">The sequence shown here is derived from an EMBL/GenBank/DDBJ whole genome shotgun (WGS) entry which is preliminary data.</text>
</comment>
<reference evidence="2 3" key="1">
    <citation type="submission" date="2022-08" db="EMBL/GenBank/DDBJ databases">
        <title>Paenibacillus endoradicis sp. nov., Paenibacillus radicibacter sp. nov and Paenibacillus pararadicis sp. nov., three cold-adapted plant growth-promoting bacteria isolated from root of Larix gmelinii in Great Khingan.</title>
        <authorList>
            <person name="Xue H."/>
        </authorList>
    </citation>
    <scope>NUCLEOTIDE SEQUENCE [LARGE SCALE GENOMIC DNA]</scope>
    <source>
        <strain evidence="2 3">N5-1-1-5</strain>
    </source>
</reference>
<dbReference type="Gene3D" id="2.60.40.2360">
    <property type="entry name" value="Intracellular proteinase inhibitor BsuPI"/>
    <property type="match status" value="1"/>
</dbReference>
<sequence length="209" mass="23654">MNELLLGVIFLCMPLFGFSDVQHPNTGKPPIEKSKLELKIVEKQPDENKQLHPIKVEKGVSLDPIIEKDIMNKKAELSTPIAGLFKTSLESFEENGKVKLDFSIQNVSGKDLEISHSSGQQYDIFVYDEHNAEVYRWSNNKAFTEALIVRGLKIDEQLAFNEEWNLLDNRGSQVPPGTYKVQVKLMIHLKSGVITPDELMSTSTIEIKK</sequence>
<dbReference type="RefSeq" id="WP_258215601.1">
    <property type="nucleotide sequence ID" value="NZ_JANQBD010000017.1"/>
</dbReference>
<dbReference type="InterPro" id="IPR020481">
    <property type="entry name" value="Intracell_prot_inh_BsuPI"/>
</dbReference>
<dbReference type="EMBL" id="JANQBD010000017">
    <property type="protein sequence ID" value="MCR8634034.1"/>
    <property type="molecule type" value="Genomic_DNA"/>
</dbReference>
<proteinExistence type="predicted"/>
<organism evidence="2 3">
    <name type="scientific">Paenibacillus radicis</name>
    <name type="common">ex Xue et al. 2023</name>
    <dbReference type="NCBI Taxonomy" id="2972489"/>
    <lineage>
        <taxon>Bacteria</taxon>
        <taxon>Bacillati</taxon>
        <taxon>Bacillota</taxon>
        <taxon>Bacilli</taxon>
        <taxon>Bacillales</taxon>
        <taxon>Paenibacillaceae</taxon>
        <taxon>Paenibacillus</taxon>
    </lineage>
</organism>
<dbReference type="InterPro" id="IPR038144">
    <property type="entry name" value="IPI"/>
</dbReference>
<dbReference type="Pfam" id="PF12690">
    <property type="entry name" value="BsuPI"/>
    <property type="match status" value="1"/>
</dbReference>
<evidence type="ECO:0000313" key="2">
    <source>
        <dbReference type="EMBL" id="MCR8634034.1"/>
    </source>
</evidence>
<evidence type="ECO:0000259" key="1">
    <source>
        <dbReference type="Pfam" id="PF12690"/>
    </source>
</evidence>
<accession>A0ABT1YNS1</accession>
<name>A0ABT1YNS1_9BACL</name>
<dbReference type="Proteomes" id="UP001300012">
    <property type="component" value="Unassembled WGS sequence"/>
</dbReference>
<gene>
    <name evidence="2" type="ORF">NV381_22865</name>
</gene>
<evidence type="ECO:0000313" key="3">
    <source>
        <dbReference type="Proteomes" id="UP001300012"/>
    </source>
</evidence>
<protein>
    <recommendedName>
        <fullName evidence="1">Intracellular proteinase inhibitor BsuPI domain-containing protein</fullName>
    </recommendedName>
</protein>